<dbReference type="EMBL" id="CP060244">
    <property type="protein sequence ID" value="QNT77491.1"/>
    <property type="molecule type" value="Genomic_DNA"/>
</dbReference>
<keyword evidence="2" id="KW-1185">Reference proteome</keyword>
<dbReference type="AlphaFoldDB" id="A0A7H1NNY1"/>
<reference evidence="1 2" key="1">
    <citation type="submission" date="2020-08" db="EMBL/GenBank/DDBJ databases">
        <title>Complete genome sequence of Entomobacter blattae G55GP.</title>
        <authorList>
            <person name="Poehlein A."/>
            <person name="Guzman J."/>
            <person name="Daniel R."/>
            <person name="Vilcinskas A."/>
        </authorList>
    </citation>
    <scope>NUCLEOTIDE SEQUENCE [LARGE SCALE GENOMIC DNA]</scope>
    <source>
        <strain evidence="1 2">G55GP</strain>
    </source>
</reference>
<evidence type="ECO:0000313" key="2">
    <source>
        <dbReference type="Proteomes" id="UP000516349"/>
    </source>
</evidence>
<protein>
    <submittedName>
        <fullName evidence="1">Uncharacterized protein</fullName>
    </submittedName>
</protein>
<name>A0A7H1NNY1_9PROT</name>
<proteinExistence type="predicted"/>
<dbReference type="KEGG" id="ebla:JGUZn3_02330"/>
<gene>
    <name evidence="1" type="ORF">JGUZn3_02330</name>
</gene>
<organism evidence="1 2">
    <name type="scientific">Entomobacter blattae</name>
    <dbReference type="NCBI Taxonomy" id="2762277"/>
    <lineage>
        <taxon>Bacteria</taxon>
        <taxon>Pseudomonadati</taxon>
        <taxon>Pseudomonadota</taxon>
        <taxon>Alphaproteobacteria</taxon>
        <taxon>Acetobacterales</taxon>
        <taxon>Acetobacteraceae</taxon>
        <taxon>Entomobacter</taxon>
    </lineage>
</organism>
<dbReference type="Proteomes" id="UP000516349">
    <property type="component" value="Chromosome"/>
</dbReference>
<evidence type="ECO:0000313" key="1">
    <source>
        <dbReference type="EMBL" id="QNT77491.1"/>
    </source>
</evidence>
<accession>A0A7H1NNY1</accession>
<sequence>MFDKNRHLVRNVYNGKDIPEGIYFLISFHQKSIFSFFRVLKKTALNPHAQVRQKLRMRISIGAVLA</sequence>